<evidence type="ECO:0000256" key="2">
    <source>
        <dbReference type="ARBA" id="ARBA00023002"/>
    </source>
</evidence>
<protein>
    <submittedName>
        <fullName evidence="3">Putative oxidoreductase</fullName>
    </submittedName>
</protein>
<dbReference type="Pfam" id="PF13561">
    <property type="entry name" value="adh_short_C2"/>
    <property type="match status" value="1"/>
</dbReference>
<proteinExistence type="inferred from homology"/>
<keyword evidence="4" id="KW-1185">Reference proteome</keyword>
<evidence type="ECO:0000256" key="1">
    <source>
        <dbReference type="ARBA" id="ARBA00006484"/>
    </source>
</evidence>
<dbReference type="Proteomes" id="UP000011863">
    <property type="component" value="Chromosome"/>
</dbReference>
<dbReference type="Gene3D" id="3.40.50.720">
    <property type="entry name" value="NAD(P)-binding Rossmann-like Domain"/>
    <property type="match status" value="1"/>
</dbReference>
<dbReference type="RefSeq" id="WP_015440922.1">
    <property type="nucleotide sequence ID" value="NC_020520.1"/>
</dbReference>
<comment type="similarity">
    <text evidence="1">Belongs to the short-chain dehydrogenases/reductases (SDR) family.</text>
</comment>
<dbReference type="PANTHER" id="PTHR42760:SF133">
    <property type="entry name" value="3-OXOACYL-[ACYL-CARRIER-PROTEIN] REDUCTASE"/>
    <property type="match status" value="1"/>
</dbReference>
<organism evidence="3 4">
    <name type="scientific">Ilumatobacter coccineus (strain NBRC 103263 / KCTC 29153 / YM16-304)</name>
    <dbReference type="NCBI Taxonomy" id="1313172"/>
    <lineage>
        <taxon>Bacteria</taxon>
        <taxon>Bacillati</taxon>
        <taxon>Actinomycetota</taxon>
        <taxon>Acidimicrobiia</taxon>
        <taxon>Acidimicrobiales</taxon>
        <taxon>Ilumatobacteraceae</taxon>
        <taxon>Ilumatobacter</taxon>
    </lineage>
</organism>
<evidence type="ECO:0000313" key="3">
    <source>
        <dbReference type="EMBL" id="BAN01675.1"/>
    </source>
</evidence>
<dbReference type="EMBL" id="AP012057">
    <property type="protein sequence ID" value="BAN01675.1"/>
    <property type="molecule type" value="Genomic_DNA"/>
</dbReference>
<dbReference type="OrthoDB" id="286404at2"/>
<gene>
    <name evidence="3" type="ORF">YM304_13610</name>
</gene>
<dbReference type="InterPro" id="IPR002347">
    <property type="entry name" value="SDR_fam"/>
</dbReference>
<dbReference type="SUPFAM" id="SSF51735">
    <property type="entry name" value="NAD(P)-binding Rossmann-fold domains"/>
    <property type="match status" value="1"/>
</dbReference>
<evidence type="ECO:0000313" key="4">
    <source>
        <dbReference type="Proteomes" id="UP000011863"/>
    </source>
</evidence>
<accession>A0A6C7E960</accession>
<dbReference type="PRINTS" id="PR00080">
    <property type="entry name" value="SDRFAMILY"/>
</dbReference>
<reference evidence="3 4" key="1">
    <citation type="journal article" date="2013" name="Int. J. Syst. Evol. Microbiol.">
        <title>Ilumatobacter nonamiense sp. nov. and Ilumatobacter coccineum sp. nov., isolated from seashore sand.</title>
        <authorList>
            <person name="Matsumoto A."/>
            <person name="Kasai H."/>
            <person name="Matsuo Y."/>
            <person name="Shizuri Y."/>
            <person name="Ichikawa N."/>
            <person name="Fujita N."/>
            <person name="Omura S."/>
            <person name="Takahashi Y."/>
        </authorList>
    </citation>
    <scope>NUCLEOTIDE SEQUENCE [LARGE SCALE GENOMIC DNA]</scope>
    <source>
        <strain evidence="4">NBRC 103263 / KCTC 29153 / YM16-304</strain>
    </source>
</reference>
<dbReference type="AlphaFoldDB" id="A0A6C7E960"/>
<dbReference type="PANTHER" id="PTHR42760">
    <property type="entry name" value="SHORT-CHAIN DEHYDROGENASES/REDUCTASES FAMILY MEMBER"/>
    <property type="match status" value="1"/>
</dbReference>
<dbReference type="PRINTS" id="PR00081">
    <property type="entry name" value="GDHRDH"/>
</dbReference>
<dbReference type="InterPro" id="IPR036291">
    <property type="entry name" value="NAD(P)-bd_dom_sf"/>
</dbReference>
<keyword evidence="2" id="KW-0560">Oxidoreductase</keyword>
<sequence length="270" mass="27606">MTNTPAIHPTQLLDLTGKTAVVTGAATGIGEGIARTLAAAGAHVVVGDIDVEGAERVAADIGGEAVHLDVTNPALCHDVLSSIGDRLDILVNNAGSYHDAGSILDQSVESWQRSIDINLASVFNCSKPAATRMVAQGDGGAIVNIASVDGMLPCLGTGYDTAKAGVIHFTKSLALDVGPHEIRVNSVSPGVVPVPTLARMAAGEIEHFWPKDASTSGLMGPITTQRSDNVPLGRKGTPDEIANVVLFLASSAASYVTGQNIAVDGGWTVV</sequence>
<dbReference type="FunFam" id="3.40.50.720:FF:000084">
    <property type="entry name" value="Short-chain dehydrogenase reductase"/>
    <property type="match status" value="1"/>
</dbReference>
<dbReference type="KEGG" id="aym:YM304_13610"/>
<name>A0A6C7E960_ILUCY</name>
<dbReference type="GO" id="GO:0016616">
    <property type="term" value="F:oxidoreductase activity, acting on the CH-OH group of donors, NAD or NADP as acceptor"/>
    <property type="evidence" value="ECO:0007669"/>
    <property type="project" value="TreeGrafter"/>
</dbReference>